<dbReference type="SUPFAM" id="SSF53335">
    <property type="entry name" value="S-adenosyl-L-methionine-dependent methyltransferases"/>
    <property type="match status" value="1"/>
</dbReference>
<dbReference type="EMBL" id="JAJTJA010000010">
    <property type="protein sequence ID" value="KAH8693009.1"/>
    <property type="molecule type" value="Genomic_DNA"/>
</dbReference>
<evidence type="ECO:0000259" key="5">
    <source>
        <dbReference type="Pfam" id="PF13649"/>
    </source>
</evidence>
<comment type="pathway">
    <text evidence="1">Secondary metabolite biosynthesis.</text>
</comment>
<dbReference type="RefSeq" id="XP_046068882.1">
    <property type="nucleotide sequence ID" value="XM_046218553.1"/>
</dbReference>
<dbReference type="Proteomes" id="UP001201262">
    <property type="component" value="Unassembled WGS sequence"/>
</dbReference>
<dbReference type="AlphaFoldDB" id="A0AAD4KQ57"/>
<keyword evidence="7" id="KW-1185">Reference proteome</keyword>
<dbReference type="Pfam" id="PF13649">
    <property type="entry name" value="Methyltransf_25"/>
    <property type="match status" value="1"/>
</dbReference>
<evidence type="ECO:0000313" key="7">
    <source>
        <dbReference type="Proteomes" id="UP001201262"/>
    </source>
</evidence>
<evidence type="ECO:0000256" key="2">
    <source>
        <dbReference type="ARBA" id="ARBA00022679"/>
    </source>
</evidence>
<comment type="similarity">
    <text evidence="4">Belongs to the class I-like SAM-binding methyltransferase superfamily.</text>
</comment>
<dbReference type="GO" id="GO:0016740">
    <property type="term" value="F:transferase activity"/>
    <property type="evidence" value="ECO:0007669"/>
    <property type="project" value="UniProtKB-KW"/>
</dbReference>
<evidence type="ECO:0000256" key="3">
    <source>
        <dbReference type="ARBA" id="ARBA00022691"/>
    </source>
</evidence>
<evidence type="ECO:0000256" key="1">
    <source>
        <dbReference type="ARBA" id="ARBA00005179"/>
    </source>
</evidence>
<reference evidence="6" key="1">
    <citation type="submission" date="2021-12" db="EMBL/GenBank/DDBJ databases">
        <title>Convergent genome expansion in fungi linked to evolution of root-endophyte symbiosis.</title>
        <authorList>
            <consortium name="DOE Joint Genome Institute"/>
            <person name="Ke Y.-H."/>
            <person name="Bonito G."/>
            <person name="Liao H.-L."/>
            <person name="Looney B."/>
            <person name="Rojas-Flechas A."/>
            <person name="Nash J."/>
            <person name="Hameed K."/>
            <person name="Schadt C."/>
            <person name="Martin F."/>
            <person name="Crous P.W."/>
            <person name="Miettinen O."/>
            <person name="Magnuson J.K."/>
            <person name="Labbe J."/>
            <person name="Jacobson D."/>
            <person name="Doktycz M.J."/>
            <person name="Veneault-Fourrey C."/>
            <person name="Kuo A."/>
            <person name="Mondo S."/>
            <person name="Calhoun S."/>
            <person name="Riley R."/>
            <person name="Ohm R."/>
            <person name="LaButti K."/>
            <person name="Andreopoulos B."/>
            <person name="Pangilinan J."/>
            <person name="Nolan M."/>
            <person name="Tritt A."/>
            <person name="Clum A."/>
            <person name="Lipzen A."/>
            <person name="Daum C."/>
            <person name="Barry K."/>
            <person name="Grigoriev I.V."/>
            <person name="Vilgalys R."/>
        </authorList>
    </citation>
    <scope>NUCLEOTIDE SEQUENCE</scope>
    <source>
        <strain evidence="6">PMI_201</strain>
    </source>
</reference>
<keyword evidence="2" id="KW-0808">Transferase</keyword>
<feature type="domain" description="Methyltransferase" evidence="5">
    <location>
        <begin position="90"/>
        <end position="187"/>
    </location>
</feature>
<evidence type="ECO:0000313" key="6">
    <source>
        <dbReference type="EMBL" id="KAH8693009.1"/>
    </source>
</evidence>
<sequence length="270" mass="31359">MAQRFVSFPSWDHEIDISGLLDGDGGKLLHEYANIELEDMEHHVKIIARKGWDILRYPCFQKFLFLHLDLSRSPVYNRILKEIQAGNLFLDLGCGLGQDIRRLVQDGAPAEHLIGLDLERDYINLGFELFNDQQKLRSVFLAQDFAEDTPEISRLAKRIKIINSGYFMHLWNWEKQLNAAKRMIQLVLPGSGSIICGVHFGSQSAGMWKNVPPGFEEMFLHNRESLSKLWNQAEKETKTSWKFECVEEDDEYCRDLDPEGCRLRWIAEQE</sequence>
<organism evidence="6 7">
    <name type="scientific">Talaromyces proteolyticus</name>
    <dbReference type="NCBI Taxonomy" id="1131652"/>
    <lineage>
        <taxon>Eukaryota</taxon>
        <taxon>Fungi</taxon>
        <taxon>Dikarya</taxon>
        <taxon>Ascomycota</taxon>
        <taxon>Pezizomycotina</taxon>
        <taxon>Eurotiomycetes</taxon>
        <taxon>Eurotiomycetidae</taxon>
        <taxon>Eurotiales</taxon>
        <taxon>Trichocomaceae</taxon>
        <taxon>Talaromyces</taxon>
        <taxon>Talaromyces sect. Bacilispori</taxon>
    </lineage>
</organism>
<dbReference type="PANTHER" id="PTHR35897:SF1">
    <property type="entry name" value="METHYLTRANSFERASE AUSD"/>
    <property type="match status" value="1"/>
</dbReference>
<dbReference type="InterPro" id="IPR041698">
    <property type="entry name" value="Methyltransf_25"/>
</dbReference>
<proteinExistence type="inferred from homology"/>
<protein>
    <recommendedName>
        <fullName evidence="5">Methyltransferase domain-containing protein</fullName>
    </recommendedName>
</protein>
<accession>A0AAD4KQ57</accession>
<name>A0AAD4KQ57_9EURO</name>
<dbReference type="InterPro" id="IPR051654">
    <property type="entry name" value="Meroterpenoid_MTases"/>
</dbReference>
<dbReference type="GeneID" id="70248840"/>
<dbReference type="InterPro" id="IPR029063">
    <property type="entry name" value="SAM-dependent_MTases_sf"/>
</dbReference>
<dbReference type="Gene3D" id="3.40.50.150">
    <property type="entry name" value="Vaccinia Virus protein VP39"/>
    <property type="match status" value="1"/>
</dbReference>
<comment type="caution">
    <text evidence="6">The sequence shown here is derived from an EMBL/GenBank/DDBJ whole genome shotgun (WGS) entry which is preliminary data.</text>
</comment>
<evidence type="ECO:0000256" key="4">
    <source>
        <dbReference type="ARBA" id="ARBA00038314"/>
    </source>
</evidence>
<keyword evidence="3" id="KW-0949">S-adenosyl-L-methionine</keyword>
<dbReference type="PANTHER" id="PTHR35897">
    <property type="entry name" value="METHYLTRANSFERASE AUSD"/>
    <property type="match status" value="1"/>
</dbReference>
<gene>
    <name evidence="6" type="ORF">BGW36DRAFT_399749</name>
</gene>